<dbReference type="eggNOG" id="COG2812">
    <property type="taxonomic scope" value="Bacteria"/>
</dbReference>
<reference evidence="2 3" key="1">
    <citation type="submission" date="2013-08" db="EMBL/GenBank/DDBJ databases">
        <title>Genomic analysis of Lysobacter defluvii.</title>
        <authorList>
            <person name="Wang Q."/>
            <person name="Wang G."/>
        </authorList>
    </citation>
    <scope>NUCLEOTIDE SEQUENCE [LARGE SCALE GENOMIC DNA]</scope>
    <source>
        <strain evidence="2 3">IMMIB APB-9</strain>
    </source>
</reference>
<feature type="region of interest" description="Disordered" evidence="1">
    <location>
        <begin position="1"/>
        <end position="75"/>
    </location>
</feature>
<feature type="non-terminal residue" evidence="2">
    <location>
        <position position="1"/>
    </location>
</feature>
<organism evidence="2 3">
    <name type="scientific">Lysobacter defluvii IMMIB APB-9 = DSM 18482</name>
    <dbReference type="NCBI Taxonomy" id="1385515"/>
    <lineage>
        <taxon>Bacteria</taxon>
        <taxon>Pseudomonadati</taxon>
        <taxon>Pseudomonadota</taxon>
        <taxon>Gammaproteobacteria</taxon>
        <taxon>Lysobacterales</taxon>
        <taxon>Lysobacteraceae</taxon>
        <taxon>Novilysobacter</taxon>
    </lineage>
</organism>
<name>A0A0A0M6X2_9GAMM</name>
<comment type="caution">
    <text evidence="2">The sequence shown here is derived from an EMBL/GenBank/DDBJ whole genome shotgun (WGS) entry which is preliminary data.</text>
</comment>
<protein>
    <submittedName>
        <fullName evidence="2">DNA polymerase III subunit gamma/tau</fullName>
    </submittedName>
</protein>
<keyword evidence="3" id="KW-1185">Reference proteome</keyword>
<dbReference type="EMBL" id="AVBH01000167">
    <property type="protein sequence ID" value="KGO97924.1"/>
    <property type="molecule type" value="Genomic_DNA"/>
</dbReference>
<feature type="compositionally biased region" description="Basic and acidic residues" evidence="1">
    <location>
        <begin position="51"/>
        <end position="66"/>
    </location>
</feature>
<dbReference type="Proteomes" id="UP000030003">
    <property type="component" value="Unassembled WGS sequence"/>
</dbReference>
<dbReference type="OrthoDB" id="9810148at2"/>
<accession>A0A0A0M6X2</accession>
<evidence type="ECO:0000256" key="1">
    <source>
        <dbReference type="SAM" id="MobiDB-lite"/>
    </source>
</evidence>
<proteinExistence type="predicted"/>
<evidence type="ECO:0000313" key="3">
    <source>
        <dbReference type="Proteomes" id="UP000030003"/>
    </source>
</evidence>
<dbReference type="RefSeq" id="WP_081981033.1">
    <property type="nucleotide sequence ID" value="NZ_AVBH01000167.1"/>
</dbReference>
<dbReference type="InterPro" id="IPR038249">
    <property type="entry name" value="PolIII_tau_V_sf"/>
</dbReference>
<evidence type="ECO:0000313" key="2">
    <source>
        <dbReference type="EMBL" id="KGO97924.1"/>
    </source>
</evidence>
<dbReference type="Gene3D" id="3.30.300.150">
    <property type="entry name" value="DNA polymerase III, tau subunit, domain V"/>
    <property type="match status" value="1"/>
</dbReference>
<sequence length="204" mass="21600">GRTGSADSQAAEAAEPDAGDAGGGDDDVPWREPDFPAEDAVPPPTPFPEDAAPRDPAPERPARDPDSQSGGPARLASADDWYQWVLRSELKGPARVLAEHAGFLGLSGGTLRLALAPEDELLCKPALVERIAAALAPLLGGEPRISFEAASSPAESVDRRRQREKARRQAEAEAAFMADAEVQRLIREHGATVVPDSIRPYDGP</sequence>
<feature type="compositionally biased region" description="Low complexity" evidence="1">
    <location>
        <begin position="1"/>
        <end position="13"/>
    </location>
</feature>
<dbReference type="AlphaFoldDB" id="A0A0A0M6X2"/>
<feature type="compositionally biased region" description="Acidic residues" evidence="1">
    <location>
        <begin position="14"/>
        <end position="27"/>
    </location>
</feature>
<gene>
    <name evidence="2" type="ORF">N791_06485</name>
</gene>